<dbReference type="EMBL" id="NHOZ01000013">
    <property type="protein sequence ID" value="OYR65878.1"/>
    <property type="molecule type" value="Genomic_DNA"/>
</dbReference>
<protein>
    <submittedName>
        <fullName evidence="2">Uncharacterized protein</fullName>
    </submittedName>
</protein>
<evidence type="ECO:0000313" key="2">
    <source>
        <dbReference type="EMBL" id="OYR65878.1"/>
    </source>
</evidence>
<dbReference type="RefSeq" id="WP_094552312.1">
    <property type="nucleotide sequence ID" value="NZ_NHOZ01000013.1"/>
</dbReference>
<sequence>MNINIKRTGLAALIAFAVLSSMVAAPVMAAGGIGWSGDSAAPNPTLNADVTIDEWNGADFSDALQYYDDSGEAAQLPASLNESNDNPITLTATDIDFEQRDEFPRKSDEDGDNAASALDASEWTTSGATVSSTTTAPSVDALNYAGSASSDSATYSNFTVVDGEKGYLTIAADISSASGTPTLQVTDADGDYVEIVLYDSTAAASDDTVLANSTGEGMVLQEQIGDLPVQGGGDGTFDTAEDVTISGDVDADISVLDAERTRELEFGEQLVENDDEELETVTITEPRGAYSVANMDEFDEVMADATIHGLTVDAMFQASDLQDADNVNAEFTQDNDYPQWDALGQFDYRIKLPTAFDLSYADTEFVDDPTLPGERYKTVELAEGVGDTEFSEIDSWTDVTSSYGSAEVTLDSTVSSGTTYAVSYDLVLTNGEVSTIESAAGGGAGPMSSGNGGPIDFLLSLPGIILSGITGLVGVKIFGGGS</sequence>
<name>A0A256JAN2_HALEZ</name>
<feature type="compositionally biased region" description="Low complexity" evidence="1">
    <location>
        <begin position="124"/>
        <end position="134"/>
    </location>
</feature>
<proteinExistence type="predicted"/>
<feature type="compositionally biased region" description="Basic and acidic residues" evidence="1">
    <location>
        <begin position="97"/>
        <end position="108"/>
    </location>
</feature>
<feature type="compositionally biased region" description="Polar residues" evidence="1">
    <location>
        <begin position="78"/>
        <end position="92"/>
    </location>
</feature>
<dbReference type="AlphaFoldDB" id="A0A256JAN2"/>
<accession>A0A256JAN2</accession>
<dbReference type="Proteomes" id="UP000215731">
    <property type="component" value="Unassembled WGS sequence"/>
</dbReference>
<comment type="caution">
    <text evidence="2">The sequence shown here is derived from an EMBL/GenBank/DDBJ whole genome shotgun (WGS) entry which is preliminary data.</text>
</comment>
<evidence type="ECO:0000256" key="1">
    <source>
        <dbReference type="SAM" id="MobiDB-lite"/>
    </source>
</evidence>
<feature type="region of interest" description="Disordered" evidence="1">
    <location>
        <begin position="77"/>
        <end position="134"/>
    </location>
</feature>
<reference evidence="2 3" key="1">
    <citation type="journal article" date="2014" name="Front. Microbiol.">
        <title>Population and genomic analysis of the genus Halorubrum.</title>
        <authorList>
            <person name="Fullmer M.S."/>
            <person name="Soucy S.M."/>
            <person name="Swithers K.S."/>
            <person name="Makkay A.M."/>
            <person name="Wheeler R."/>
            <person name="Ventosa A."/>
            <person name="Gogarten J.P."/>
            <person name="Papke R.T."/>
        </authorList>
    </citation>
    <scope>NUCLEOTIDE SEQUENCE [LARGE SCALE GENOMIC DNA]</scope>
    <source>
        <strain evidence="2 3">Ga36</strain>
    </source>
</reference>
<gene>
    <name evidence="2" type="ORF">DJ80_01025</name>
</gene>
<evidence type="ECO:0000313" key="3">
    <source>
        <dbReference type="Proteomes" id="UP000215731"/>
    </source>
</evidence>
<organism evidence="2 3">
    <name type="scientific">Halorubrum ezzemoulense</name>
    <name type="common">Halorubrum chaoviator</name>
    <dbReference type="NCBI Taxonomy" id="337243"/>
    <lineage>
        <taxon>Archaea</taxon>
        <taxon>Methanobacteriati</taxon>
        <taxon>Methanobacteriota</taxon>
        <taxon>Stenosarchaea group</taxon>
        <taxon>Halobacteria</taxon>
        <taxon>Halobacteriales</taxon>
        <taxon>Haloferacaceae</taxon>
        <taxon>Halorubrum</taxon>
    </lineage>
</organism>